<evidence type="ECO:0000259" key="1">
    <source>
        <dbReference type="Pfam" id="PF14368"/>
    </source>
</evidence>
<dbReference type="OrthoDB" id="1348390at2759"/>
<evidence type="ECO:0000313" key="3">
    <source>
        <dbReference type="Proteomes" id="UP000257109"/>
    </source>
</evidence>
<feature type="non-terminal residue" evidence="2">
    <location>
        <position position="1"/>
    </location>
</feature>
<dbReference type="PANTHER" id="PTHR33286:SF1">
    <property type="entry name" value="OS01G0800600 PROTEIN"/>
    <property type="match status" value="1"/>
</dbReference>
<comment type="caution">
    <text evidence="2">The sequence shown here is derived from an EMBL/GenBank/DDBJ whole genome shotgun (WGS) entry which is preliminary data.</text>
</comment>
<dbReference type="InterPro" id="IPR044741">
    <property type="entry name" value="NsLTP-like"/>
</dbReference>
<dbReference type="InterPro" id="IPR016140">
    <property type="entry name" value="Bifunc_inhib/LTP/seed_store"/>
</dbReference>
<name>A0A371GUS7_MUCPR</name>
<dbReference type="CDD" id="cd04660">
    <property type="entry name" value="nsLTP_like"/>
    <property type="match status" value="1"/>
</dbReference>
<dbReference type="InterPro" id="IPR036312">
    <property type="entry name" value="Bifun_inhib/LTP/seed_sf"/>
</dbReference>
<dbReference type="PANTHER" id="PTHR33286">
    <property type="entry name" value="BIFUNCTIONAL INHIBITOR/LIPID-TRANSFER PROTEIN/SEED STORAGE 2S ALBUMIN SUPERFAMILY PROTEIN"/>
    <property type="match status" value="1"/>
</dbReference>
<gene>
    <name evidence="2" type="ORF">CR513_23317</name>
</gene>
<proteinExistence type="predicted"/>
<organism evidence="2 3">
    <name type="scientific">Mucuna pruriens</name>
    <name type="common">Velvet bean</name>
    <name type="synonym">Dolichos pruriens</name>
    <dbReference type="NCBI Taxonomy" id="157652"/>
    <lineage>
        <taxon>Eukaryota</taxon>
        <taxon>Viridiplantae</taxon>
        <taxon>Streptophyta</taxon>
        <taxon>Embryophyta</taxon>
        <taxon>Tracheophyta</taxon>
        <taxon>Spermatophyta</taxon>
        <taxon>Magnoliopsida</taxon>
        <taxon>eudicotyledons</taxon>
        <taxon>Gunneridae</taxon>
        <taxon>Pentapetalae</taxon>
        <taxon>rosids</taxon>
        <taxon>fabids</taxon>
        <taxon>Fabales</taxon>
        <taxon>Fabaceae</taxon>
        <taxon>Papilionoideae</taxon>
        <taxon>50 kb inversion clade</taxon>
        <taxon>NPAAA clade</taxon>
        <taxon>indigoferoid/millettioid clade</taxon>
        <taxon>Phaseoleae</taxon>
        <taxon>Mucuna</taxon>
    </lineage>
</organism>
<keyword evidence="3" id="KW-1185">Reference proteome</keyword>
<protein>
    <recommendedName>
        <fullName evidence="1">Bifunctional inhibitor/plant lipid transfer protein/seed storage helical domain-containing protein</fullName>
    </recommendedName>
</protein>
<dbReference type="AlphaFoldDB" id="A0A371GUS7"/>
<dbReference type="Pfam" id="PF14368">
    <property type="entry name" value="LTP_2"/>
    <property type="match status" value="2"/>
</dbReference>
<feature type="domain" description="Bifunctional inhibitor/plant lipid transfer protein/seed storage helical" evidence="1">
    <location>
        <begin position="86"/>
        <end position="145"/>
    </location>
</feature>
<dbReference type="Gene3D" id="1.10.110.10">
    <property type="entry name" value="Plant lipid-transfer and hydrophobic proteins"/>
    <property type="match status" value="2"/>
</dbReference>
<dbReference type="STRING" id="157652.A0A371GUS7"/>
<evidence type="ECO:0000313" key="2">
    <source>
        <dbReference type="EMBL" id="RDX94312.1"/>
    </source>
</evidence>
<accession>A0A371GUS7</accession>
<sequence>MGGISAQSECGGEVSSILTTFKSFVQKQGSEIPPSKECCEIVKNVDAPCFCKYVTLKLSLAMLVVGTIIAVEKVEVMTSLLFNGECGRYIQNGGAMIPPSQVIQNVDVPCLCQNVNPFVELFISMEKAVYVMRYCGIPIAPGTQCGKGNGNIRDVRIQPPFLRVCIQHDFV</sequence>
<dbReference type="Proteomes" id="UP000257109">
    <property type="component" value="Unassembled WGS sequence"/>
</dbReference>
<reference evidence="2" key="1">
    <citation type="submission" date="2018-05" db="EMBL/GenBank/DDBJ databases">
        <title>Draft genome of Mucuna pruriens seed.</title>
        <authorList>
            <person name="Nnadi N.E."/>
            <person name="Vos R."/>
            <person name="Hasami M.H."/>
            <person name="Devisetty U.K."/>
            <person name="Aguiy J.C."/>
        </authorList>
    </citation>
    <scope>NUCLEOTIDE SEQUENCE [LARGE SCALE GENOMIC DNA]</scope>
    <source>
        <strain evidence="2">JCA_2017</strain>
    </source>
</reference>
<feature type="domain" description="Bifunctional inhibitor/plant lipid transfer protein/seed storage helical" evidence="1">
    <location>
        <begin position="6"/>
        <end position="61"/>
    </location>
</feature>
<dbReference type="EMBL" id="QJKJ01004397">
    <property type="protein sequence ID" value="RDX94312.1"/>
    <property type="molecule type" value="Genomic_DNA"/>
</dbReference>
<dbReference type="SUPFAM" id="SSF47699">
    <property type="entry name" value="Bifunctional inhibitor/lipid-transfer protein/seed storage 2S albumin"/>
    <property type="match status" value="1"/>
</dbReference>